<evidence type="ECO:0000313" key="2">
    <source>
        <dbReference type="EMBL" id="MBA4623617.1"/>
    </source>
</evidence>
<dbReference type="AlphaFoldDB" id="A0A7C8YPV5"/>
<dbReference type="EMBL" id="GISG01043650">
    <property type="protein sequence ID" value="MBA4623617.1"/>
    <property type="molecule type" value="Transcribed_RNA"/>
</dbReference>
<reference evidence="2" key="2">
    <citation type="submission" date="2020-07" db="EMBL/GenBank/DDBJ databases">
        <authorList>
            <person name="Vera ALvarez R."/>
            <person name="Arias-Moreno D.M."/>
            <person name="Jimenez-Jacinto V."/>
            <person name="Jimenez-Bremont J.F."/>
            <person name="Swaminathan K."/>
            <person name="Moose S.P."/>
            <person name="Guerrero-Gonzalez M.L."/>
            <person name="Marino-Ramirez L."/>
            <person name="Landsman D."/>
            <person name="Rodriguez-Kessler M."/>
            <person name="Delgado-Sanchez P."/>
        </authorList>
    </citation>
    <scope>NUCLEOTIDE SEQUENCE</scope>
    <source>
        <tissue evidence="2">Cladode</tissue>
    </source>
</reference>
<accession>A0A7C8YPV5</accession>
<keyword evidence="1" id="KW-1133">Transmembrane helix</keyword>
<protein>
    <submittedName>
        <fullName evidence="2">Uncharacterized protein</fullName>
    </submittedName>
</protein>
<feature type="transmembrane region" description="Helical" evidence="1">
    <location>
        <begin position="12"/>
        <end position="34"/>
    </location>
</feature>
<organism evidence="2">
    <name type="scientific">Opuntia streptacantha</name>
    <name type="common">Prickly pear cactus</name>
    <name type="synonym">Opuntia cardona</name>
    <dbReference type="NCBI Taxonomy" id="393608"/>
    <lineage>
        <taxon>Eukaryota</taxon>
        <taxon>Viridiplantae</taxon>
        <taxon>Streptophyta</taxon>
        <taxon>Embryophyta</taxon>
        <taxon>Tracheophyta</taxon>
        <taxon>Spermatophyta</taxon>
        <taxon>Magnoliopsida</taxon>
        <taxon>eudicotyledons</taxon>
        <taxon>Gunneridae</taxon>
        <taxon>Pentapetalae</taxon>
        <taxon>Caryophyllales</taxon>
        <taxon>Cactineae</taxon>
        <taxon>Cactaceae</taxon>
        <taxon>Opuntioideae</taxon>
        <taxon>Opuntia</taxon>
    </lineage>
</organism>
<sequence>MDLRAIHSNSSLTVSGPSLPVFGLLVHLLPPLFLPILATSKTRCCGLALTGWNLVHLASSVFYCLVILMVFKSLMLTIPQLSVSWFQNVMIHVHFYKCSPYRPNPKVVKDTGHRIHYY</sequence>
<reference evidence="2" key="1">
    <citation type="journal article" date="2013" name="J. Plant Res.">
        <title>Effect of fungi and light on seed germination of three Opuntia species from semiarid lands of central Mexico.</title>
        <authorList>
            <person name="Delgado-Sanchez P."/>
            <person name="Jimenez-Bremont J.F."/>
            <person name="Guerrero-Gonzalez Mde L."/>
            <person name="Flores J."/>
        </authorList>
    </citation>
    <scope>NUCLEOTIDE SEQUENCE</scope>
    <source>
        <tissue evidence="2">Cladode</tissue>
    </source>
</reference>
<evidence type="ECO:0000256" key="1">
    <source>
        <dbReference type="SAM" id="Phobius"/>
    </source>
</evidence>
<name>A0A7C8YPV5_OPUST</name>
<proteinExistence type="predicted"/>
<keyword evidence="1" id="KW-0472">Membrane</keyword>
<keyword evidence="1" id="KW-0812">Transmembrane</keyword>
<feature type="transmembrane region" description="Helical" evidence="1">
    <location>
        <begin position="54"/>
        <end position="71"/>
    </location>
</feature>